<evidence type="ECO:0000256" key="1">
    <source>
        <dbReference type="ARBA" id="ARBA00008045"/>
    </source>
</evidence>
<proteinExistence type="inferred from homology"/>
<dbReference type="Gene3D" id="1.10.287.370">
    <property type="match status" value="1"/>
</dbReference>
<name>A0A1H6Q3L5_YARLL</name>
<dbReference type="Pfam" id="PF01920">
    <property type="entry name" value="Prefoldin_2"/>
    <property type="match status" value="1"/>
</dbReference>
<evidence type="ECO:0000313" key="7">
    <source>
        <dbReference type="Proteomes" id="UP000256601"/>
    </source>
</evidence>
<dbReference type="InterPro" id="IPR009053">
    <property type="entry name" value="Prefoldin"/>
</dbReference>
<dbReference type="GO" id="GO:0015631">
    <property type="term" value="F:tubulin binding"/>
    <property type="evidence" value="ECO:0007669"/>
    <property type="project" value="EnsemblFungi"/>
</dbReference>
<feature type="coiled-coil region" evidence="3">
    <location>
        <begin position="72"/>
        <end position="106"/>
    </location>
</feature>
<reference evidence="5 7" key="2">
    <citation type="submission" date="2018-07" db="EMBL/GenBank/DDBJ databases">
        <title>Draft Genome Assemblies for Five Robust Yarrowia lipolytica Strains Exhibiting High Lipid Production and Pentose Sugar Utilization and Sugar Alcohol Secretion from Undetoxified Lignocellulosic Biomass Hydrolysates.</title>
        <authorList>
            <consortium name="DOE Joint Genome Institute"/>
            <person name="Walker C."/>
            <person name="Ryu S."/>
            <person name="Na H."/>
            <person name="Zane M."/>
            <person name="LaButti K."/>
            <person name="Lipzen A."/>
            <person name="Haridas S."/>
            <person name="Barry K."/>
            <person name="Grigoriev I.V."/>
            <person name="Quarterman J."/>
            <person name="Slininger P."/>
            <person name="Dien B."/>
            <person name="Trinh C.T."/>
        </authorList>
    </citation>
    <scope>NUCLEOTIDE SEQUENCE [LARGE SCALE GENOMIC DNA]</scope>
    <source>
        <strain evidence="5 7">YB392</strain>
    </source>
</reference>
<sequence>MSKGPNANADFQNQYNAFKESLQQLSRKIGEIEGESEEHKLVLETLQPMADDRKCFRMIGGVIVEKNVKDVQKDLETNFEQLKKVTDQLMQQYAKVQKEMKDWQVKNNVKVVQQ</sequence>
<dbReference type="VEuPathDB" id="FungiDB:YALI0_D06578g"/>
<dbReference type="VEuPathDB" id="FungiDB:YALI1_D08408g"/>
<protein>
    <submittedName>
        <fullName evidence="5">Prefoldin beta-like protein</fullName>
    </submittedName>
</protein>
<evidence type="ECO:0000313" key="4">
    <source>
        <dbReference type="EMBL" id="AOW03679.1"/>
    </source>
</evidence>
<comment type="similarity">
    <text evidence="1">Belongs to the prefoldin subunit beta family.</text>
</comment>
<dbReference type="CDD" id="cd23163">
    <property type="entry name" value="Prefoldin_2"/>
    <property type="match status" value="1"/>
</dbReference>
<accession>A0A1H6Q3L5</accession>
<keyword evidence="3" id="KW-0175">Coiled coil</keyword>
<dbReference type="GO" id="GO:0007021">
    <property type="term" value="P:tubulin complex assembly"/>
    <property type="evidence" value="ECO:0007669"/>
    <property type="project" value="EnsemblFungi"/>
</dbReference>
<feature type="coiled-coil region" evidence="3">
    <location>
        <begin position="8"/>
        <end position="35"/>
    </location>
</feature>
<evidence type="ECO:0000313" key="5">
    <source>
        <dbReference type="EMBL" id="RDW23998.1"/>
    </source>
</evidence>
<dbReference type="Proteomes" id="UP000256601">
    <property type="component" value="Unassembled WGS sequence"/>
</dbReference>
<evidence type="ECO:0000256" key="3">
    <source>
        <dbReference type="SAM" id="Coils"/>
    </source>
</evidence>
<keyword evidence="2" id="KW-0143">Chaperone</keyword>
<dbReference type="GeneID" id="7009496"/>
<dbReference type="EMBL" id="KZ859054">
    <property type="protein sequence ID" value="RDW23998.1"/>
    <property type="molecule type" value="Genomic_DNA"/>
</dbReference>
<dbReference type="GO" id="GO:0005737">
    <property type="term" value="C:cytoplasm"/>
    <property type="evidence" value="ECO:0007669"/>
    <property type="project" value="EnsemblFungi"/>
</dbReference>
<gene>
    <name evidence="5" type="ORF">B0I71DRAFT_134973</name>
    <name evidence="4" type="ORF">YALI1_D08408g</name>
</gene>
<dbReference type="PANTHER" id="PTHR13303">
    <property type="entry name" value="PREFOLDIN SUBUNIT 2"/>
    <property type="match status" value="1"/>
</dbReference>
<dbReference type="FunFam" id="1.10.287.370:FF:000002">
    <property type="entry name" value="Prefoldin subunit 2"/>
    <property type="match status" value="1"/>
</dbReference>
<dbReference type="GO" id="GO:0006457">
    <property type="term" value="P:protein folding"/>
    <property type="evidence" value="ECO:0007669"/>
    <property type="project" value="InterPro"/>
</dbReference>
<dbReference type="OMA" id="CFKMIGG"/>
<dbReference type="RefSeq" id="XP_002143048.1">
    <property type="nucleotide sequence ID" value="XM_002143012.1"/>
</dbReference>
<dbReference type="KEGG" id="yli:7009496"/>
<dbReference type="InterPro" id="IPR002777">
    <property type="entry name" value="PFD_beta-like"/>
</dbReference>
<dbReference type="GO" id="GO:0051082">
    <property type="term" value="F:unfolded protein binding"/>
    <property type="evidence" value="ECO:0007669"/>
    <property type="project" value="InterPro"/>
</dbReference>
<dbReference type="GO" id="GO:0016272">
    <property type="term" value="C:prefoldin complex"/>
    <property type="evidence" value="ECO:0007669"/>
    <property type="project" value="EnsemblFungi"/>
</dbReference>
<dbReference type="SUPFAM" id="SSF46579">
    <property type="entry name" value="Prefoldin"/>
    <property type="match status" value="1"/>
</dbReference>
<dbReference type="EMBL" id="CP017556">
    <property type="protein sequence ID" value="AOW03679.1"/>
    <property type="molecule type" value="Genomic_DNA"/>
</dbReference>
<reference evidence="4 6" key="1">
    <citation type="journal article" date="2016" name="PLoS ONE">
        <title>Sequence Assembly of Yarrowia lipolytica Strain W29/CLIB89 Shows Transposable Element Diversity.</title>
        <authorList>
            <person name="Magnan C."/>
            <person name="Yu J."/>
            <person name="Chang I."/>
            <person name="Jahn E."/>
            <person name="Kanomata Y."/>
            <person name="Wu J."/>
            <person name="Zeller M."/>
            <person name="Oakes M."/>
            <person name="Baldi P."/>
            <person name="Sandmeyer S."/>
        </authorList>
    </citation>
    <scope>NUCLEOTIDE SEQUENCE [LARGE SCALE GENOMIC DNA]</scope>
    <source>
        <strain evidence="4">CLIB89</strain>
        <strain evidence="6">CLIB89(W29)</strain>
    </source>
</reference>
<dbReference type="InterPro" id="IPR027235">
    <property type="entry name" value="PFD2"/>
</dbReference>
<dbReference type="Proteomes" id="UP000182444">
    <property type="component" value="Chromosome 1D"/>
</dbReference>
<dbReference type="eggNOG" id="KOG4098">
    <property type="taxonomic scope" value="Eukaryota"/>
</dbReference>
<evidence type="ECO:0000313" key="6">
    <source>
        <dbReference type="Proteomes" id="UP000182444"/>
    </source>
</evidence>
<evidence type="ECO:0000256" key="2">
    <source>
        <dbReference type="ARBA" id="ARBA00023186"/>
    </source>
</evidence>
<dbReference type="AlphaFoldDB" id="A0A1H6Q3L5"/>
<organism evidence="4 6">
    <name type="scientific">Yarrowia lipolytica</name>
    <name type="common">Candida lipolytica</name>
    <dbReference type="NCBI Taxonomy" id="4952"/>
    <lineage>
        <taxon>Eukaryota</taxon>
        <taxon>Fungi</taxon>
        <taxon>Dikarya</taxon>
        <taxon>Ascomycota</taxon>
        <taxon>Saccharomycotina</taxon>
        <taxon>Dipodascomycetes</taxon>
        <taxon>Dipodascales</taxon>
        <taxon>Dipodascales incertae sedis</taxon>
        <taxon>Yarrowia</taxon>
    </lineage>
</organism>
<dbReference type="OrthoDB" id="29646at2759"/>